<feature type="transmembrane region" description="Helical" evidence="1">
    <location>
        <begin position="9"/>
        <end position="29"/>
    </location>
</feature>
<dbReference type="Proteomes" id="UP000095003">
    <property type="component" value="Unassembled WGS sequence"/>
</dbReference>
<evidence type="ECO:0000313" key="5">
    <source>
        <dbReference type="Proteomes" id="UP000095003"/>
    </source>
</evidence>
<keyword evidence="1" id="KW-0472">Membrane</keyword>
<reference evidence="4 5" key="1">
    <citation type="submission" date="2016-07" db="EMBL/GenBank/DDBJ databases">
        <title>Characterization of isolates of Eisenbergiella tayi derived from blood cultures, using whole genome sequencing.</title>
        <authorList>
            <person name="Burdz T."/>
            <person name="Wiebe D."/>
            <person name="Huynh C."/>
            <person name="Bernard K."/>
        </authorList>
    </citation>
    <scope>NUCLEOTIDE SEQUENCE [LARGE SCALE GENOMIC DNA]</scope>
    <source>
        <strain evidence="2 4">NML 110608</strain>
        <strain evidence="3 5">NML 120489</strain>
    </source>
</reference>
<keyword evidence="1" id="KW-1133">Transmembrane helix</keyword>
<protein>
    <submittedName>
        <fullName evidence="2">Uncharacterized protein</fullName>
    </submittedName>
</protein>
<name>A0A1E3A459_9FIRM</name>
<evidence type="ECO:0000313" key="3">
    <source>
        <dbReference type="EMBL" id="ODM08198.1"/>
    </source>
</evidence>
<dbReference type="Proteomes" id="UP000094067">
    <property type="component" value="Unassembled WGS sequence"/>
</dbReference>
<feature type="transmembrane region" description="Helical" evidence="1">
    <location>
        <begin position="57"/>
        <end position="78"/>
    </location>
</feature>
<dbReference type="EMBL" id="MCGH01000003">
    <property type="protein sequence ID" value="ODM03409.1"/>
    <property type="molecule type" value="Genomic_DNA"/>
</dbReference>
<accession>A0A1E3A459</accession>
<organism evidence="2 4">
    <name type="scientific">Eisenbergiella tayi</name>
    <dbReference type="NCBI Taxonomy" id="1432052"/>
    <lineage>
        <taxon>Bacteria</taxon>
        <taxon>Bacillati</taxon>
        <taxon>Bacillota</taxon>
        <taxon>Clostridia</taxon>
        <taxon>Lachnospirales</taxon>
        <taxon>Lachnospiraceae</taxon>
        <taxon>Eisenbergiella</taxon>
    </lineage>
</organism>
<proteinExistence type="predicted"/>
<keyword evidence="1" id="KW-0812">Transmembrane</keyword>
<evidence type="ECO:0000313" key="2">
    <source>
        <dbReference type="EMBL" id="ODM03409.1"/>
    </source>
</evidence>
<dbReference type="RefSeq" id="WP_009250673.1">
    <property type="nucleotide sequence ID" value="NZ_BAABXS010000001.1"/>
</dbReference>
<evidence type="ECO:0000313" key="4">
    <source>
        <dbReference type="Proteomes" id="UP000094067"/>
    </source>
</evidence>
<sequence>MYTKKQRSLALLICGVIFFITLFSISFIGHELNHNCTGEDCPVCACVHNAEQSLRQLGTGFSGAVSGAFLILLFLSFLPRALHFIPAASLVSHKVRLNN</sequence>
<dbReference type="AlphaFoldDB" id="A0A1E3A459"/>
<comment type="caution">
    <text evidence="2">The sequence shown here is derived from an EMBL/GenBank/DDBJ whole genome shotgun (WGS) entry which is preliminary data.</text>
</comment>
<gene>
    <name evidence="3" type="ORF">BEH84_05523</name>
    <name evidence="2" type="ORF">BEI61_04205</name>
</gene>
<evidence type="ECO:0000256" key="1">
    <source>
        <dbReference type="SAM" id="Phobius"/>
    </source>
</evidence>
<dbReference type="EMBL" id="MCGI01000006">
    <property type="protein sequence ID" value="ODM08198.1"/>
    <property type="molecule type" value="Genomic_DNA"/>
</dbReference>